<name>A0ABS6YBU5_9BACT</name>
<feature type="domain" description="GEVED" evidence="2">
    <location>
        <begin position="813"/>
        <end position="903"/>
    </location>
</feature>
<feature type="signal peptide" evidence="1">
    <location>
        <begin position="1"/>
        <end position="25"/>
    </location>
</feature>
<dbReference type="EMBL" id="JAHXCT010000003">
    <property type="protein sequence ID" value="MBW4769047.1"/>
    <property type="molecule type" value="Genomic_DNA"/>
</dbReference>
<sequence>MKKPVFNCKTLLLALSLCAAAPSLAQTSLESTSTTIYDFSKFNDLELLQFFADLDAQGRKYPTIDELKAKGLYDEIEFVRSHVAKRNTINNDDRLVGNTYAERELFLNLPSGAGKMIGGYPSKDFVNDNFSMWNYTTLFGSWNHTLFQAPGSWVDAAHQNGTDIMSGMKFFDTTGGRGNGASQWMSFIKEMNDKGEYKYARPLINLLRFLGMDGINYNWETSGYDNQNVIAFHKRLYEIAKAENFNNFHIVIYTMSHVLPGYSTNALFGWSGSRTAEVMLNYDGNGFTRDMAMTYRNAKNALQTTKGLYMGGWIVGMDKNWNDLDKDVYHKESGIALWGEHDQSRFWSYNKGNSPQQLMTNYQMLLERAFSGGYRNPANRPAVVNVGNSLEAQGGNPALHNFAGMATWIPEQSTIQGKLPFSTFFNIGNGERYVYKGKKTAGSWYNMSNQDLVPTYRWLVYRSETTNVSNAIDAQFTNTDAYMGGSCLQVKGKATDGNADLILYKTLLEGNGGNIVAKLAVKNGKEAMNTSQLYLIVRLKNSQQWKEYLVSNPAGANWEEKEIALSDLTSSDVIDRIGLRVKNTNSDFNMLVGKLELSDNFTAKPSAPKDLTIQVKEEKKTSLSVKATWNVECGAGNELQHNDKENIHHFEILYKNGEEGAVTEIARTKQWATYVGDIQVGEQDNQPYIGVRSASTDLKTYSPVVWKAIQRGDYNTLPAANTNIYGTPELDVSAAGAATARQLRYLDNFSTTGALVDVQYNDNGNRPVTNYVDMSSKVIKVRQGQTFTIHFKGHEASDDVEGSHDDLRYCIGRGWIDLDGDGTFNPDFLDLSPDHGECLFTLGSKRSRTMENVQGLQQFEIKVPNDAKVGMSRIRIVFSDAWFEGALQPTGKFNKGFAIDFGVEITGTNTSRKAGADTWDEGTASEPEGLNAQTGINVVETAKPSAQLNNQTIVLNNVQNLWIYTLDGVLVRHISRPTNVSTKSFAKGTYLIKIENNGVIETQKMIIR</sequence>
<organism evidence="3 4">
    <name type="scientific">Hoylesella nanceiensis</name>
    <dbReference type="NCBI Taxonomy" id="425941"/>
    <lineage>
        <taxon>Bacteria</taxon>
        <taxon>Pseudomonadati</taxon>
        <taxon>Bacteroidota</taxon>
        <taxon>Bacteroidia</taxon>
        <taxon>Bacteroidales</taxon>
        <taxon>Prevotellaceae</taxon>
        <taxon>Hoylesella</taxon>
    </lineage>
</organism>
<gene>
    <name evidence="3" type="ORF">KZO38_04645</name>
</gene>
<evidence type="ECO:0000313" key="4">
    <source>
        <dbReference type="Proteomes" id="UP000788426"/>
    </source>
</evidence>
<protein>
    <submittedName>
        <fullName evidence="3">T9SS type A sorting domain-containing protein</fullName>
    </submittedName>
</protein>
<comment type="caution">
    <text evidence="3">The sequence shown here is derived from an EMBL/GenBank/DDBJ whole genome shotgun (WGS) entry which is preliminary data.</text>
</comment>
<evidence type="ECO:0000256" key="1">
    <source>
        <dbReference type="SAM" id="SignalP"/>
    </source>
</evidence>
<dbReference type="PANTHER" id="PTHR13246">
    <property type="entry name" value="ENDO BETA N-ACETYLGLUCOSAMINIDASE"/>
    <property type="match status" value="1"/>
</dbReference>
<evidence type="ECO:0000313" key="3">
    <source>
        <dbReference type="EMBL" id="MBW4769047.1"/>
    </source>
</evidence>
<proteinExistence type="predicted"/>
<accession>A0ABS6YBU5</accession>
<keyword evidence="1" id="KW-0732">Signal</keyword>
<dbReference type="InterPro" id="IPR032979">
    <property type="entry name" value="ENGase"/>
</dbReference>
<dbReference type="RefSeq" id="WP_219480482.1">
    <property type="nucleotide sequence ID" value="NZ_JAHXCT010000003.1"/>
</dbReference>
<dbReference type="Proteomes" id="UP000788426">
    <property type="component" value="Unassembled WGS sequence"/>
</dbReference>
<dbReference type="InterPro" id="IPR026444">
    <property type="entry name" value="Secre_tail"/>
</dbReference>
<dbReference type="PANTHER" id="PTHR13246:SF1">
    <property type="entry name" value="CYTOSOLIC ENDO-BETA-N-ACETYLGLUCOSAMINIDASE"/>
    <property type="match status" value="1"/>
</dbReference>
<feature type="chain" id="PRO_5047409233" evidence="1">
    <location>
        <begin position="26"/>
        <end position="1008"/>
    </location>
</feature>
<dbReference type="Pfam" id="PF20009">
    <property type="entry name" value="GEVED"/>
    <property type="match status" value="1"/>
</dbReference>
<keyword evidence="4" id="KW-1185">Reference proteome</keyword>
<reference evidence="3 4" key="1">
    <citation type="submission" date="2021-07" db="EMBL/GenBank/DDBJ databases">
        <title>Genomic diversity and antimicrobial resistance of Prevotella spp. isolated from chronic lung disease airways.</title>
        <authorList>
            <person name="Webb K.A."/>
            <person name="Olagoke O.S."/>
            <person name="Baird T."/>
            <person name="Neill J."/>
            <person name="Pham A."/>
            <person name="Wells T.J."/>
            <person name="Ramsay K.A."/>
            <person name="Bell S.C."/>
            <person name="Sarovich D.S."/>
            <person name="Price E.P."/>
        </authorList>
    </citation>
    <scope>NUCLEOTIDE SEQUENCE [LARGE SCALE GENOMIC DNA]</scope>
    <source>
        <strain evidence="3 4">SCHI0011.S.12</strain>
    </source>
</reference>
<dbReference type="NCBIfam" id="TIGR04183">
    <property type="entry name" value="Por_Secre_tail"/>
    <property type="match status" value="1"/>
</dbReference>
<evidence type="ECO:0000259" key="2">
    <source>
        <dbReference type="Pfam" id="PF20009"/>
    </source>
</evidence>
<dbReference type="InterPro" id="IPR045474">
    <property type="entry name" value="GEVED"/>
</dbReference>